<organism evidence="2 3">
    <name type="scientific">Mesorhizobium denitrificans</name>
    <dbReference type="NCBI Taxonomy" id="2294114"/>
    <lineage>
        <taxon>Bacteria</taxon>
        <taxon>Pseudomonadati</taxon>
        <taxon>Pseudomonadota</taxon>
        <taxon>Alphaproteobacteria</taxon>
        <taxon>Hyphomicrobiales</taxon>
        <taxon>Phyllobacteriaceae</taxon>
        <taxon>Mesorhizobium</taxon>
    </lineage>
</organism>
<protein>
    <recommendedName>
        <fullName evidence="4">DUF4398 domain-containing protein</fullName>
    </recommendedName>
</protein>
<feature type="signal peptide" evidence="1">
    <location>
        <begin position="1"/>
        <end position="23"/>
    </location>
</feature>
<accession>A0A371XGK9</accession>
<evidence type="ECO:0000256" key="1">
    <source>
        <dbReference type="SAM" id="SignalP"/>
    </source>
</evidence>
<comment type="caution">
    <text evidence="2">The sequence shown here is derived from an EMBL/GenBank/DDBJ whole genome shotgun (WGS) entry which is preliminary data.</text>
</comment>
<dbReference type="Proteomes" id="UP000262379">
    <property type="component" value="Unassembled WGS sequence"/>
</dbReference>
<name>A0A371XGK9_9HYPH</name>
<proteinExistence type="predicted"/>
<feature type="chain" id="PRO_5016877902" description="DUF4398 domain-containing protein" evidence="1">
    <location>
        <begin position="24"/>
        <end position="82"/>
    </location>
</feature>
<dbReference type="AlphaFoldDB" id="A0A371XGK9"/>
<dbReference type="RefSeq" id="WP_116622789.1">
    <property type="nucleotide sequence ID" value="NZ_QURN01000004.1"/>
</dbReference>
<keyword evidence="3" id="KW-1185">Reference proteome</keyword>
<dbReference type="EMBL" id="QURN01000004">
    <property type="protein sequence ID" value="RFC68351.1"/>
    <property type="molecule type" value="Genomic_DNA"/>
</dbReference>
<keyword evidence="1" id="KW-0732">Signal</keyword>
<evidence type="ECO:0000313" key="3">
    <source>
        <dbReference type="Proteomes" id="UP000262379"/>
    </source>
</evidence>
<evidence type="ECO:0000313" key="2">
    <source>
        <dbReference type="EMBL" id="RFC68351.1"/>
    </source>
</evidence>
<sequence length="82" mass="8918">MAIHSLLTALLPASAFVLSQAEAAFHEAQMRKERDIASAIKDRSSLADGYWKAAHAARLRYEAAKGVHAALLEVLADDQRDS</sequence>
<gene>
    <name evidence="2" type="ORF">DY251_05045</name>
</gene>
<reference evidence="3" key="1">
    <citation type="submission" date="2018-08" db="EMBL/GenBank/DDBJ databases">
        <authorList>
            <person name="Im W.T."/>
        </authorList>
    </citation>
    <scope>NUCLEOTIDE SEQUENCE [LARGE SCALE GENOMIC DNA]</scope>
    <source>
        <strain evidence="3">LA-28</strain>
    </source>
</reference>
<evidence type="ECO:0008006" key="4">
    <source>
        <dbReference type="Google" id="ProtNLM"/>
    </source>
</evidence>